<dbReference type="InterPro" id="IPR036188">
    <property type="entry name" value="FAD/NAD-bd_sf"/>
</dbReference>
<dbReference type="RefSeq" id="WP_151119919.1">
    <property type="nucleotide sequence ID" value="NZ_CP042582.1"/>
</dbReference>
<evidence type="ECO:0000256" key="1">
    <source>
        <dbReference type="ARBA" id="ARBA00001974"/>
    </source>
</evidence>
<dbReference type="InterPro" id="IPR012132">
    <property type="entry name" value="GMC_OxRdtase"/>
</dbReference>
<dbReference type="Pfam" id="PF00732">
    <property type="entry name" value="GMC_oxred_N"/>
    <property type="match status" value="1"/>
</dbReference>
<organism evidence="9 10">
    <name type="scientific">Hypericibacter adhaerens</name>
    <dbReference type="NCBI Taxonomy" id="2602016"/>
    <lineage>
        <taxon>Bacteria</taxon>
        <taxon>Pseudomonadati</taxon>
        <taxon>Pseudomonadota</taxon>
        <taxon>Alphaproteobacteria</taxon>
        <taxon>Rhodospirillales</taxon>
        <taxon>Dongiaceae</taxon>
        <taxon>Hypericibacter</taxon>
    </lineage>
</organism>
<keyword evidence="3 6" id="KW-0285">Flavoprotein</keyword>
<dbReference type="GO" id="GO:0050660">
    <property type="term" value="F:flavin adenine dinucleotide binding"/>
    <property type="evidence" value="ECO:0007669"/>
    <property type="project" value="InterPro"/>
</dbReference>
<dbReference type="SUPFAM" id="SSF54373">
    <property type="entry name" value="FAD-linked reductases, C-terminal domain"/>
    <property type="match status" value="1"/>
</dbReference>
<dbReference type="PROSITE" id="PS00624">
    <property type="entry name" value="GMC_OXRED_2"/>
    <property type="match status" value="1"/>
</dbReference>
<dbReference type="KEGG" id="hadh:FRZ61_46040"/>
<feature type="binding site" evidence="5">
    <location>
        <begin position="89"/>
        <end position="92"/>
    </location>
    <ligand>
        <name>FAD</name>
        <dbReference type="ChEBI" id="CHEBI:57692"/>
    </ligand>
</feature>
<dbReference type="InterPro" id="IPR007867">
    <property type="entry name" value="GMC_OxRtase_C"/>
</dbReference>
<evidence type="ECO:0000256" key="4">
    <source>
        <dbReference type="ARBA" id="ARBA00022827"/>
    </source>
</evidence>
<evidence type="ECO:0000259" key="7">
    <source>
        <dbReference type="PROSITE" id="PS00623"/>
    </source>
</evidence>
<evidence type="ECO:0000256" key="5">
    <source>
        <dbReference type="PIRSR" id="PIRSR000137-2"/>
    </source>
</evidence>
<dbReference type="Gene3D" id="3.50.50.60">
    <property type="entry name" value="FAD/NAD(P)-binding domain"/>
    <property type="match status" value="1"/>
</dbReference>
<comment type="cofactor">
    <cofactor evidence="1 5">
        <name>FAD</name>
        <dbReference type="ChEBI" id="CHEBI:57692"/>
    </cofactor>
</comment>
<evidence type="ECO:0000313" key="9">
    <source>
        <dbReference type="EMBL" id="QEX24663.1"/>
    </source>
</evidence>
<dbReference type="SUPFAM" id="SSF51905">
    <property type="entry name" value="FAD/NAD(P)-binding domain"/>
    <property type="match status" value="1"/>
</dbReference>
<feature type="binding site" evidence="5">
    <location>
        <position position="216"/>
    </location>
    <ligand>
        <name>FAD</name>
        <dbReference type="ChEBI" id="CHEBI:57692"/>
    </ligand>
</feature>
<dbReference type="PANTHER" id="PTHR11552:SF147">
    <property type="entry name" value="CHOLINE DEHYDROGENASE, MITOCHONDRIAL"/>
    <property type="match status" value="1"/>
</dbReference>
<sequence>MYDVIIVGAGSAGCVLANRLTEDPRRKVLLLEAGPKDSSIWLKVPAGTPRLYGDGRVNWRYYTEEEPGLANRKIYCPRGKTLGGSSSINGLVYMRGVPGDYDHWRQLGNAGWGWSDVLPHFKHTEKQERGADDWHGAEGELGVSDVSDRHPASIAFVQAGMTLGLPANRDFNGASQDGIGFLQVNVQRGLRSSASAAFLRPALKRSNLRVEVGAQVERILLEGRRVQGVRYRLGDKTVSASAREVILSAGSISSPHLLALSGIGRAEELKRLGIPVVHHLPGVGQNLQDHVYAHYLSRVRPAFSINKLILKSDRWMTSWQLLPHVLQYIVKRKGLLSSAAAQAGAFIRSGAQASSPDLQIQFRPFSMIITKDGRFTAEPEPAVTASCAVLRPLSRGEIALKSPDPFQPPAIRFNYLTAEEDARALVKGMEWIRRIFAAPPLADHVLREASPGDGCRTEAEMLDYLRRNAQAMYHPVGSCKMGTDPMAVVDARLRVHGIEGLRVVDGSVMPTITSGNTNAPIIMIADKASDLIREDGAAARH</sequence>
<dbReference type="PIRSF" id="PIRSF000137">
    <property type="entry name" value="Alcohol_oxidase"/>
    <property type="match status" value="1"/>
</dbReference>
<dbReference type="Pfam" id="PF05199">
    <property type="entry name" value="GMC_oxred_C"/>
    <property type="match status" value="1"/>
</dbReference>
<dbReference type="PROSITE" id="PS00623">
    <property type="entry name" value="GMC_OXRED_1"/>
    <property type="match status" value="1"/>
</dbReference>
<dbReference type="EMBL" id="CP042582">
    <property type="protein sequence ID" value="QEX24663.1"/>
    <property type="molecule type" value="Genomic_DNA"/>
</dbReference>
<gene>
    <name evidence="9" type="ORF">FRZ61_46040</name>
</gene>
<evidence type="ECO:0000256" key="2">
    <source>
        <dbReference type="ARBA" id="ARBA00010790"/>
    </source>
</evidence>
<keyword evidence="10" id="KW-1185">Reference proteome</keyword>
<name>A0A5J6N787_9PROT</name>
<feature type="binding site" evidence="5">
    <location>
        <position position="506"/>
    </location>
    <ligand>
        <name>FAD</name>
        <dbReference type="ChEBI" id="CHEBI:57692"/>
    </ligand>
</feature>
<feature type="domain" description="Glucose-methanol-choline oxidoreductase N-terminal" evidence="7">
    <location>
        <begin position="79"/>
        <end position="102"/>
    </location>
</feature>
<comment type="similarity">
    <text evidence="2 6">Belongs to the GMC oxidoreductase family.</text>
</comment>
<evidence type="ECO:0000256" key="3">
    <source>
        <dbReference type="ARBA" id="ARBA00022630"/>
    </source>
</evidence>
<dbReference type="Gene3D" id="3.30.560.10">
    <property type="entry name" value="Glucose Oxidase, domain 3"/>
    <property type="match status" value="1"/>
</dbReference>
<keyword evidence="4 5" id="KW-0274">FAD</keyword>
<reference evidence="9 10" key="1">
    <citation type="submission" date="2019-08" db="EMBL/GenBank/DDBJ databases">
        <title>Hyperibacter terrae gen. nov., sp. nov. and Hyperibacter viscosus sp. nov., two new members in the family Rhodospirillaceae isolated from the rhizosphere of Hypericum perforatum.</title>
        <authorList>
            <person name="Noviana Z."/>
        </authorList>
    </citation>
    <scope>NUCLEOTIDE SEQUENCE [LARGE SCALE GENOMIC DNA]</scope>
    <source>
        <strain evidence="9 10">R5959</strain>
    </source>
</reference>
<evidence type="ECO:0000259" key="8">
    <source>
        <dbReference type="PROSITE" id="PS00624"/>
    </source>
</evidence>
<dbReference type="InterPro" id="IPR000172">
    <property type="entry name" value="GMC_OxRdtase_N"/>
</dbReference>
<dbReference type="Proteomes" id="UP000325797">
    <property type="component" value="Chromosome"/>
</dbReference>
<feature type="domain" description="Glucose-methanol-choline oxidoreductase N-terminal" evidence="8">
    <location>
        <begin position="250"/>
        <end position="264"/>
    </location>
</feature>
<evidence type="ECO:0000313" key="10">
    <source>
        <dbReference type="Proteomes" id="UP000325797"/>
    </source>
</evidence>
<proteinExistence type="inferred from homology"/>
<protein>
    <submittedName>
        <fullName evidence="9">Choline dehydrogenase</fullName>
    </submittedName>
</protein>
<accession>A0A5J6N787</accession>
<dbReference type="AlphaFoldDB" id="A0A5J6N787"/>
<dbReference type="PANTHER" id="PTHR11552">
    <property type="entry name" value="GLUCOSE-METHANOL-CHOLINE GMC OXIDOREDUCTASE"/>
    <property type="match status" value="1"/>
</dbReference>
<dbReference type="OrthoDB" id="9785276at2"/>
<dbReference type="GO" id="GO:0016614">
    <property type="term" value="F:oxidoreductase activity, acting on CH-OH group of donors"/>
    <property type="evidence" value="ECO:0007669"/>
    <property type="project" value="InterPro"/>
</dbReference>
<evidence type="ECO:0000256" key="6">
    <source>
        <dbReference type="RuleBase" id="RU003968"/>
    </source>
</evidence>